<dbReference type="Gene3D" id="3.30.1330.50">
    <property type="entry name" value="2-C-methyl-D-erythritol 2,4-cyclodiphosphate synthase"/>
    <property type="match status" value="1"/>
</dbReference>
<sequence>ENTISIKGKTNEGMGEVGEGQAIAVWAICEIESIYASSQG</sequence>
<reference evidence="1" key="1">
    <citation type="journal article" date="2014" name="Front. Microbiol.">
        <title>High frequency of phylogenetically diverse reductive dehalogenase-homologous genes in deep subseafloor sedimentary metagenomes.</title>
        <authorList>
            <person name="Kawai M."/>
            <person name="Futagami T."/>
            <person name="Toyoda A."/>
            <person name="Takaki Y."/>
            <person name="Nishi S."/>
            <person name="Hori S."/>
            <person name="Arai W."/>
            <person name="Tsubouchi T."/>
            <person name="Morono Y."/>
            <person name="Uchiyama I."/>
            <person name="Ito T."/>
            <person name="Fujiyama A."/>
            <person name="Inagaki F."/>
            <person name="Takami H."/>
        </authorList>
    </citation>
    <scope>NUCLEOTIDE SEQUENCE</scope>
    <source>
        <strain evidence="1">Expedition CK06-06</strain>
    </source>
</reference>
<comment type="caution">
    <text evidence="1">The sequence shown here is derived from an EMBL/GenBank/DDBJ whole genome shotgun (WGS) entry which is preliminary data.</text>
</comment>
<dbReference type="InterPro" id="IPR036571">
    <property type="entry name" value="MECDP_synthase_sf"/>
</dbReference>
<accession>X1V050</accession>
<gene>
    <name evidence="1" type="ORF">S12H4_31445</name>
</gene>
<dbReference type="AlphaFoldDB" id="X1V050"/>
<feature type="non-terminal residue" evidence="1">
    <location>
        <position position="1"/>
    </location>
</feature>
<organism evidence="1">
    <name type="scientific">marine sediment metagenome</name>
    <dbReference type="NCBI Taxonomy" id="412755"/>
    <lineage>
        <taxon>unclassified sequences</taxon>
        <taxon>metagenomes</taxon>
        <taxon>ecological metagenomes</taxon>
    </lineage>
</organism>
<evidence type="ECO:0008006" key="2">
    <source>
        <dbReference type="Google" id="ProtNLM"/>
    </source>
</evidence>
<name>X1V050_9ZZZZ</name>
<protein>
    <recommendedName>
        <fullName evidence="2">2-C-methyl-D-erythritol 2,4-cyclodiphosphate synthase domain-containing protein</fullName>
    </recommendedName>
</protein>
<dbReference type="EMBL" id="BARW01018353">
    <property type="protein sequence ID" value="GAI97989.1"/>
    <property type="molecule type" value="Genomic_DNA"/>
</dbReference>
<dbReference type="SUPFAM" id="SSF69765">
    <property type="entry name" value="IpsF-like"/>
    <property type="match status" value="1"/>
</dbReference>
<dbReference type="GO" id="GO:0016114">
    <property type="term" value="P:terpenoid biosynthetic process"/>
    <property type="evidence" value="ECO:0007669"/>
    <property type="project" value="InterPro"/>
</dbReference>
<proteinExistence type="predicted"/>
<evidence type="ECO:0000313" key="1">
    <source>
        <dbReference type="EMBL" id="GAI97989.1"/>
    </source>
</evidence>
<dbReference type="GO" id="GO:0008685">
    <property type="term" value="F:2-C-methyl-D-erythritol 2,4-cyclodiphosphate synthase activity"/>
    <property type="evidence" value="ECO:0007669"/>
    <property type="project" value="InterPro"/>
</dbReference>